<reference evidence="1" key="1">
    <citation type="submission" date="2020-05" db="EMBL/GenBank/DDBJ databases">
        <title>WGS assembly of Panicum virgatum.</title>
        <authorList>
            <person name="Lovell J.T."/>
            <person name="Jenkins J."/>
            <person name="Shu S."/>
            <person name="Juenger T.E."/>
            <person name="Schmutz J."/>
        </authorList>
    </citation>
    <scope>NUCLEOTIDE SEQUENCE</scope>
    <source>
        <strain evidence="1">AP13</strain>
    </source>
</reference>
<evidence type="ECO:0000313" key="2">
    <source>
        <dbReference type="Proteomes" id="UP000823388"/>
    </source>
</evidence>
<dbReference type="EMBL" id="CM029054">
    <property type="protein sequence ID" value="KAG2536613.1"/>
    <property type="molecule type" value="Genomic_DNA"/>
</dbReference>
<sequence length="74" mass="8710">MRLKGNGDECALALTADLYIAAFANGEKEWFVFKRQCFQRRRYWISRTTTRACWGRVVLNWQRHSSWAGSPPSR</sequence>
<gene>
    <name evidence="1" type="ORF">PVAP13_9NG207646</name>
</gene>
<accession>A0A8T0MJT5</accession>
<evidence type="ECO:0000313" key="1">
    <source>
        <dbReference type="EMBL" id="KAG2536613.1"/>
    </source>
</evidence>
<protein>
    <submittedName>
        <fullName evidence="1">Uncharacterized protein</fullName>
    </submittedName>
</protein>
<comment type="caution">
    <text evidence="1">The sequence shown here is derived from an EMBL/GenBank/DDBJ whole genome shotgun (WGS) entry which is preliminary data.</text>
</comment>
<dbReference type="Proteomes" id="UP000823388">
    <property type="component" value="Chromosome 9N"/>
</dbReference>
<name>A0A8T0MJT5_PANVG</name>
<organism evidence="1 2">
    <name type="scientific">Panicum virgatum</name>
    <name type="common">Blackwell switchgrass</name>
    <dbReference type="NCBI Taxonomy" id="38727"/>
    <lineage>
        <taxon>Eukaryota</taxon>
        <taxon>Viridiplantae</taxon>
        <taxon>Streptophyta</taxon>
        <taxon>Embryophyta</taxon>
        <taxon>Tracheophyta</taxon>
        <taxon>Spermatophyta</taxon>
        <taxon>Magnoliopsida</taxon>
        <taxon>Liliopsida</taxon>
        <taxon>Poales</taxon>
        <taxon>Poaceae</taxon>
        <taxon>PACMAD clade</taxon>
        <taxon>Panicoideae</taxon>
        <taxon>Panicodae</taxon>
        <taxon>Paniceae</taxon>
        <taxon>Panicinae</taxon>
        <taxon>Panicum</taxon>
        <taxon>Panicum sect. Hiantes</taxon>
    </lineage>
</organism>
<proteinExistence type="predicted"/>
<keyword evidence="2" id="KW-1185">Reference proteome</keyword>
<dbReference type="AlphaFoldDB" id="A0A8T0MJT5"/>